<feature type="compositionally biased region" description="Basic and acidic residues" evidence="2">
    <location>
        <begin position="1126"/>
        <end position="1135"/>
    </location>
</feature>
<feature type="compositionally biased region" description="Low complexity" evidence="2">
    <location>
        <begin position="1167"/>
        <end position="1180"/>
    </location>
</feature>
<dbReference type="Proteomes" id="UP001212152">
    <property type="component" value="Unassembled WGS sequence"/>
</dbReference>
<feature type="compositionally biased region" description="Low complexity" evidence="2">
    <location>
        <begin position="784"/>
        <end position="797"/>
    </location>
</feature>
<evidence type="ECO:0000256" key="1">
    <source>
        <dbReference type="SAM" id="Coils"/>
    </source>
</evidence>
<name>A0AAD5XPL8_9FUNG</name>
<feature type="compositionally biased region" description="Acidic residues" evidence="2">
    <location>
        <begin position="1114"/>
        <end position="1125"/>
    </location>
</feature>
<comment type="caution">
    <text evidence="3">The sequence shown here is derived from an EMBL/GenBank/DDBJ whole genome shotgun (WGS) entry which is preliminary data.</text>
</comment>
<dbReference type="PANTHER" id="PTHR12697:SF20">
    <property type="entry name" value="HEAT REPEAT-CONTAINING PROTEIN 4"/>
    <property type="match status" value="1"/>
</dbReference>
<gene>
    <name evidence="3" type="primary">HEATR4</name>
    <name evidence="3" type="ORF">HDU87_005635</name>
</gene>
<evidence type="ECO:0000256" key="2">
    <source>
        <dbReference type="SAM" id="MobiDB-lite"/>
    </source>
</evidence>
<dbReference type="PANTHER" id="PTHR12697">
    <property type="entry name" value="PBS LYASE HEAT-LIKE PROTEIN"/>
    <property type="match status" value="1"/>
</dbReference>
<feature type="compositionally biased region" description="Polar residues" evidence="2">
    <location>
        <begin position="56"/>
        <end position="77"/>
    </location>
</feature>
<feature type="compositionally biased region" description="Low complexity" evidence="2">
    <location>
        <begin position="315"/>
        <end position="342"/>
    </location>
</feature>
<dbReference type="Gene3D" id="1.25.10.10">
    <property type="entry name" value="Leucine-rich Repeat Variant"/>
    <property type="match status" value="2"/>
</dbReference>
<feature type="region of interest" description="Disordered" evidence="2">
    <location>
        <begin position="401"/>
        <end position="421"/>
    </location>
</feature>
<feature type="region of interest" description="Disordered" evidence="2">
    <location>
        <begin position="1114"/>
        <end position="1180"/>
    </location>
</feature>
<dbReference type="InterPro" id="IPR011989">
    <property type="entry name" value="ARM-like"/>
</dbReference>
<feature type="compositionally biased region" description="Low complexity" evidence="2">
    <location>
        <begin position="407"/>
        <end position="417"/>
    </location>
</feature>
<sequence>MWQTSIPLQKHAELGTAGPRSPDGPRGYRGIVVHDPREDPQLGPQYRRPHRKALLVTNTKRQSLARESTVATTSSEKPGSAAPKEHTNPVAAAIDQPYIQATRRQTVRKPPRLPPAFEMQKAELENLEAALAVVRKQREAEQAVEASKFRLLFDDRMRAQVGEYRGHGLEALFEEPLGLNRPEPPTLSKEVSHSLHKSQWLSVMPPRGMERPFSGAVSRIRLLINERGTLADVREAASPMRASVNTRSDNLPESTDKDPRRARLSQTDKDTYHEEALVENHARNSTRRSTQEYSVGFADLPEPQHSTPPADRPSTRSSRASRYASREASTTVPNAPATLLPASPAPATPDNSQTLSRSTVRFLKKLTREGFDPAHMVPTAHNVDALLRITLMGTKWTLADEHDRGESSVTTASSGRRTTSRARKYNPEEYRRLMQAAVSDAIPATAAAAAAAPATPQTTTAGIELVLPNVREMKEEEDSVDGGEDGDEEPTTIGVAGPALDSADPLDFGAKFMQILSKSKKGAAVPTNFPLPAPVPPNEFSLVRLIILLKRVATERYKPKYGLAAADEGKSAGTAAGHAINDFLNTPYVALQSAPARGTPAHAALSKVLLLALCDESEDHALRFEAFRVFRLLEPVPNQLGRWEAVAFRRVLEEMLADGNGGDKWLAATTLAAQREITPVVLGLLLQSLGEVDARRRADAIRLIGGLGIEFADQVLSGIIICCGSLSWRVRQDAVVLLEQWIDKLAPAWAAEEQAAAKLRAAAAGSRRSTAQSSSERVSDDGTSRPTTRATEAATPAAPELSPLARLLQSCIEALLNLMWNDWSAEVRDSAAVSLGRLGKGRTILDWIFSLLGSPDPLRRIDALRSLTKLCVLQPSALDLYLRCLMDEFTSVRVEACKLACIVRASDRQILNALLDRFGDFAWQVRAYAVKAIGVLQNTDPQVHAAIRCALYHEPHVSVRAEAIEAALKLGILVQDKELQEAVFTLMETDPSTAIRKEAEKALVATGLIAPLAAVLDAAAGGGGDALDPAMERSASASVVAVAAAAAAAAAAVSAPGSARMIPYPHILANRTADEVDVFLRTSLVTEKELDDVMDQVRDMAGHDRVVQEVAEIPGEEEDEDGVDGLDDHMPDLKSIHGKKPRPRVDVGLPDIVRKLPGVPFQRPWQHHSPQSPHQPQAVK</sequence>
<dbReference type="SUPFAM" id="SSF48371">
    <property type="entry name" value="ARM repeat"/>
    <property type="match status" value="1"/>
</dbReference>
<proteinExistence type="predicted"/>
<feature type="compositionally biased region" description="Polar residues" evidence="2">
    <location>
        <begin position="243"/>
        <end position="253"/>
    </location>
</feature>
<feature type="region of interest" description="Disordered" evidence="2">
    <location>
        <begin position="1"/>
        <end position="90"/>
    </location>
</feature>
<feature type="coiled-coil region" evidence="1">
    <location>
        <begin position="117"/>
        <end position="144"/>
    </location>
</feature>
<feature type="compositionally biased region" description="Basic and acidic residues" evidence="2">
    <location>
        <begin position="254"/>
        <end position="282"/>
    </location>
</feature>
<dbReference type="EMBL" id="JADGJQ010000046">
    <property type="protein sequence ID" value="KAJ3175970.1"/>
    <property type="molecule type" value="Genomic_DNA"/>
</dbReference>
<keyword evidence="4" id="KW-1185">Reference proteome</keyword>
<protein>
    <submittedName>
        <fullName evidence="3">HEAT repeat-containing protein 4</fullName>
    </submittedName>
</protein>
<keyword evidence="1" id="KW-0175">Coiled coil</keyword>
<evidence type="ECO:0000313" key="3">
    <source>
        <dbReference type="EMBL" id="KAJ3175970.1"/>
    </source>
</evidence>
<feature type="compositionally biased region" description="Low complexity" evidence="2">
    <location>
        <begin position="766"/>
        <end position="776"/>
    </location>
</feature>
<evidence type="ECO:0000313" key="4">
    <source>
        <dbReference type="Proteomes" id="UP001212152"/>
    </source>
</evidence>
<feature type="region of interest" description="Disordered" evidence="2">
    <location>
        <begin position="234"/>
        <end position="356"/>
    </location>
</feature>
<feature type="region of interest" description="Disordered" evidence="2">
    <location>
        <begin position="766"/>
        <end position="797"/>
    </location>
</feature>
<organism evidence="3 4">
    <name type="scientific">Geranomyces variabilis</name>
    <dbReference type="NCBI Taxonomy" id="109894"/>
    <lineage>
        <taxon>Eukaryota</taxon>
        <taxon>Fungi</taxon>
        <taxon>Fungi incertae sedis</taxon>
        <taxon>Chytridiomycota</taxon>
        <taxon>Chytridiomycota incertae sedis</taxon>
        <taxon>Chytridiomycetes</taxon>
        <taxon>Spizellomycetales</taxon>
        <taxon>Powellomycetaceae</taxon>
        <taxon>Geranomyces</taxon>
    </lineage>
</organism>
<reference evidence="3" key="1">
    <citation type="submission" date="2020-05" db="EMBL/GenBank/DDBJ databases">
        <title>Phylogenomic resolution of chytrid fungi.</title>
        <authorList>
            <person name="Stajich J.E."/>
            <person name="Amses K."/>
            <person name="Simmons R."/>
            <person name="Seto K."/>
            <person name="Myers J."/>
            <person name="Bonds A."/>
            <person name="Quandt C.A."/>
            <person name="Barry K."/>
            <person name="Liu P."/>
            <person name="Grigoriev I."/>
            <person name="Longcore J.E."/>
            <person name="James T.Y."/>
        </authorList>
    </citation>
    <scope>NUCLEOTIDE SEQUENCE</scope>
    <source>
        <strain evidence="3">JEL0379</strain>
    </source>
</reference>
<dbReference type="AlphaFoldDB" id="A0AAD5XPL8"/>
<accession>A0AAD5XPL8</accession>
<dbReference type="GO" id="GO:0019135">
    <property type="term" value="F:deoxyhypusine monooxygenase activity"/>
    <property type="evidence" value="ECO:0007669"/>
    <property type="project" value="TreeGrafter"/>
</dbReference>
<dbReference type="InterPro" id="IPR016024">
    <property type="entry name" value="ARM-type_fold"/>
</dbReference>